<name>A0ABS4LFY0_STRAV</name>
<protein>
    <submittedName>
        <fullName evidence="3">CubicO group peptidase (Beta-lactamase class C family)</fullName>
    </submittedName>
</protein>
<comment type="caution">
    <text evidence="3">The sequence shown here is derived from an EMBL/GenBank/DDBJ whole genome shotgun (WGS) entry which is preliminary data.</text>
</comment>
<dbReference type="Pfam" id="PF00144">
    <property type="entry name" value="Beta-lactamase"/>
    <property type="match status" value="1"/>
</dbReference>
<dbReference type="PANTHER" id="PTHR46825">
    <property type="entry name" value="D-ALANYL-D-ALANINE-CARBOXYPEPTIDASE/ENDOPEPTIDASE AMPH"/>
    <property type="match status" value="1"/>
</dbReference>
<dbReference type="Proteomes" id="UP001519310">
    <property type="component" value="Unassembled WGS sequence"/>
</dbReference>
<reference evidence="3 4" key="1">
    <citation type="submission" date="2021-03" db="EMBL/GenBank/DDBJ databases">
        <title>Genomic Encyclopedia of Type Strains, Phase IV (KMG-IV): sequencing the most valuable type-strain genomes for metagenomic binning, comparative biology and taxonomic classification.</title>
        <authorList>
            <person name="Goeker M."/>
        </authorList>
    </citation>
    <scope>NUCLEOTIDE SEQUENCE [LARGE SCALE GENOMIC DNA]</scope>
    <source>
        <strain evidence="3 4">DSM 40526</strain>
    </source>
</reference>
<feature type="domain" description="Beta-lactamase-related" evidence="2">
    <location>
        <begin position="23"/>
        <end position="347"/>
    </location>
</feature>
<dbReference type="InterPro" id="IPR012338">
    <property type="entry name" value="Beta-lactam/transpept-like"/>
</dbReference>
<dbReference type="InterPro" id="IPR050491">
    <property type="entry name" value="AmpC-like"/>
</dbReference>
<keyword evidence="4" id="KW-1185">Reference proteome</keyword>
<dbReference type="Gene3D" id="3.40.710.10">
    <property type="entry name" value="DD-peptidase/beta-lactamase superfamily"/>
    <property type="match status" value="1"/>
</dbReference>
<feature type="compositionally biased region" description="Low complexity" evidence="1">
    <location>
        <begin position="427"/>
        <end position="441"/>
    </location>
</feature>
<sequence length="517" mass="54922">MAHAQAQAQPQPQELGTLAQQTADRLAEQRVGAVVAVVAGEVVEIRGAGSTGADHRRTVPGPDTLFEIGSVTKTFTALTLARLAAAGAVGLDEPLGDLLPDGTHVPSRDGRPITLQHLATHTSGLPRLPRGMLLRFLLRPSTPDPYVGCTADVLLSGLARTRLGAAPGKRFRYSNLGAGLLGLALARRAGTDYETLVTREICSPLGMTDTVVTVDDARSERAAQGHDRRGRPTTPWNLADLAGAGALRSTATDLVAFVRAQLDAGSVPPEIAEAIRLSRSVEHRTSPFAWVHLGWMAHRLHAKQGGHLQIWHNGGTGGFSSFVGFDPEKQVAVIALGNTQRPVDQPAFELLRTLQAAHVRAGLRLAHPGRAGPTGAFSRSGRSPHTAPVERQPPEHERHPAGVGEGGEHQAAPDRPSQQREGRVEQQAEGQAEQHQGAGAETNLPFHRPHRPRRGAVARVVEVVTAGRPGHGAAQQARRGDAVRGQRRHRVLGTGTGRAHDEQGLRRGGPAQLRQAS</sequence>
<evidence type="ECO:0000313" key="4">
    <source>
        <dbReference type="Proteomes" id="UP001519310"/>
    </source>
</evidence>
<dbReference type="InterPro" id="IPR001466">
    <property type="entry name" value="Beta-lactam-related"/>
</dbReference>
<accession>A0ABS4LFY0</accession>
<dbReference type="PANTHER" id="PTHR46825:SF9">
    <property type="entry name" value="BETA-LACTAMASE-RELATED DOMAIN-CONTAINING PROTEIN"/>
    <property type="match status" value="1"/>
</dbReference>
<evidence type="ECO:0000313" key="3">
    <source>
        <dbReference type="EMBL" id="MBP2040999.1"/>
    </source>
</evidence>
<organism evidence="3 4">
    <name type="scientific">Streptomyces avidinii</name>
    <dbReference type="NCBI Taxonomy" id="1895"/>
    <lineage>
        <taxon>Bacteria</taxon>
        <taxon>Bacillati</taxon>
        <taxon>Actinomycetota</taxon>
        <taxon>Actinomycetes</taxon>
        <taxon>Kitasatosporales</taxon>
        <taxon>Streptomycetaceae</taxon>
        <taxon>Streptomyces</taxon>
    </lineage>
</organism>
<proteinExistence type="predicted"/>
<gene>
    <name evidence="3" type="ORF">J2Z77_006856</name>
</gene>
<feature type="region of interest" description="Disordered" evidence="1">
    <location>
        <begin position="365"/>
        <end position="454"/>
    </location>
</feature>
<dbReference type="EMBL" id="JAGGLQ010000020">
    <property type="protein sequence ID" value="MBP2040999.1"/>
    <property type="molecule type" value="Genomic_DNA"/>
</dbReference>
<evidence type="ECO:0000256" key="1">
    <source>
        <dbReference type="SAM" id="MobiDB-lite"/>
    </source>
</evidence>
<feature type="compositionally biased region" description="Basic and acidic residues" evidence="1">
    <location>
        <begin position="392"/>
        <end position="426"/>
    </location>
</feature>
<evidence type="ECO:0000259" key="2">
    <source>
        <dbReference type="Pfam" id="PF00144"/>
    </source>
</evidence>
<feature type="region of interest" description="Disordered" evidence="1">
    <location>
        <begin position="467"/>
        <end position="517"/>
    </location>
</feature>
<dbReference type="SUPFAM" id="SSF56601">
    <property type="entry name" value="beta-lactamase/transpeptidase-like"/>
    <property type="match status" value="1"/>
</dbReference>